<comment type="caution">
    <text evidence="7">The sequence shown here is derived from an EMBL/GenBank/DDBJ whole genome shotgun (WGS) entry which is preliminary data.</text>
</comment>
<dbReference type="GO" id="GO:0051301">
    <property type="term" value="P:cell division"/>
    <property type="evidence" value="ECO:0007669"/>
    <property type="project" value="InterPro"/>
</dbReference>
<keyword evidence="3" id="KW-0133">Cell shape</keyword>
<accession>A0A1F4ZUD8</accession>
<keyword evidence="5 6" id="KW-0472">Membrane</keyword>
<feature type="transmembrane region" description="Helical" evidence="6">
    <location>
        <begin position="287"/>
        <end position="310"/>
    </location>
</feature>
<keyword evidence="4 6" id="KW-1133">Transmembrane helix</keyword>
<feature type="transmembrane region" description="Helical" evidence="6">
    <location>
        <begin position="316"/>
        <end position="338"/>
    </location>
</feature>
<feature type="transmembrane region" description="Helical" evidence="6">
    <location>
        <begin position="102"/>
        <end position="119"/>
    </location>
</feature>
<name>A0A1F4ZUD8_9BACT</name>
<evidence type="ECO:0000256" key="5">
    <source>
        <dbReference type="ARBA" id="ARBA00023136"/>
    </source>
</evidence>
<evidence type="ECO:0000256" key="1">
    <source>
        <dbReference type="ARBA" id="ARBA00004141"/>
    </source>
</evidence>
<feature type="transmembrane region" description="Helical" evidence="6">
    <location>
        <begin position="65"/>
        <end position="82"/>
    </location>
</feature>
<dbReference type="GO" id="GO:0005886">
    <property type="term" value="C:plasma membrane"/>
    <property type="evidence" value="ECO:0007669"/>
    <property type="project" value="TreeGrafter"/>
</dbReference>
<dbReference type="InterPro" id="IPR001182">
    <property type="entry name" value="FtsW/RodA"/>
</dbReference>
<organism evidence="7 8">
    <name type="scientific">Candidatus Amesbacteria bacterium RIFOXYB1_FULL_44_23</name>
    <dbReference type="NCBI Taxonomy" id="1797263"/>
    <lineage>
        <taxon>Bacteria</taxon>
        <taxon>Candidatus Amesiibacteriota</taxon>
    </lineage>
</organism>
<dbReference type="GO" id="GO:0015648">
    <property type="term" value="F:lipid-linked peptidoglycan transporter activity"/>
    <property type="evidence" value="ECO:0007669"/>
    <property type="project" value="TreeGrafter"/>
</dbReference>
<evidence type="ECO:0000256" key="4">
    <source>
        <dbReference type="ARBA" id="ARBA00022989"/>
    </source>
</evidence>
<gene>
    <name evidence="7" type="ORF">A2397_00265</name>
</gene>
<comment type="subcellular location">
    <subcellularLocation>
        <location evidence="1">Membrane</location>
        <topology evidence="1">Multi-pass membrane protein</topology>
    </subcellularLocation>
</comment>
<feature type="transmembrane region" description="Helical" evidence="6">
    <location>
        <begin position="32"/>
        <end position="53"/>
    </location>
</feature>
<evidence type="ECO:0008006" key="9">
    <source>
        <dbReference type="Google" id="ProtNLM"/>
    </source>
</evidence>
<dbReference type="PANTHER" id="PTHR30474:SF1">
    <property type="entry name" value="PEPTIDOGLYCAN GLYCOSYLTRANSFERASE MRDB"/>
    <property type="match status" value="1"/>
</dbReference>
<evidence type="ECO:0000313" key="8">
    <source>
        <dbReference type="Proteomes" id="UP000176424"/>
    </source>
</evidence>
<dbReference type="EMBL" id="MEXR01000017">
    <property type="protein sequence ID" value="OGD09961.1"/>
    <property type="molecule type" value="Genomic_DNA"/>
</dbReference>
<keyword evidence="2 6" id="KW-0812">Transmembrane</keyword>
<dbReference type="STRING" id="1797263.A2397_00265"/>
<protein>
    <recommendedName>
        <fullName evidence="9">Rod shape-determining protein RodA</fullName>
    </recommendedName>
</protein>
<evidence type="ECO:0000256" key="6">
    <source>
        <dbReference type="SAM" id="Phobius"/>
    </source>
</evidence>
<dbReference type="GO" id="GO:0032153">
    <property type="term" value="C:cell division site"/>
    <property type="evidence" value="ECO:0007669"/>
    <property type="project" value="TreeGrafter"/>
</dbReference>
<dbReference type="Pfam" id="PF01098">
    <property type="entry name" value="FTSW_RODA_SPOVE"/>
    <property type="match status" value="1"/>
</dbReference>
<feature type="transmembrane region" description="Helical" evidence="6">
    <location>
        <begin position="6"/>
        <end position="25"/>
    </location>
</feature>
<evidence type="ECO:0000256" key="3">
    <source>
        <dbReference type="ARBA" id="ARBA00022960"/>
    </source>
</evidence>
<dbReference type="PROSITE" id="PS00428">
    <property type="entry name" value="FTSW_RODA_SPOVE"/>
    <property type="match status" value="1"/>
</dbReference>
<proteinExistence type="predicted"/>
<evidence type="ECO:0000256" key="2">
    <source>
        <dbReference type="ARBA" id="ARBA00022692"/>
    </source>
</evidence>
<evidence type="ECO:0000313" key="7">
    <source>
        <dbReference type="EMBL" id="OGD09961.1"/>
    </source>
</evidence>
<dbReference type="PANTHER" id="PTHR30474">
    <property type="entry name" value="CELL CYCLE PROTEIN"/>
    <property type="match status" value="1"/>
</dbReference>
<feature type="transmembrane region" description="Helical" evidence="6">
    <location>
        <begin position="125"/>
        <end position="153"/>
    </location>
</feature>
<reference evidence="7 8" key="1">
    <citation type="journal article" date="2016" name="Nat. Commun.">
        <title>Thousands of microbial genomes shed light on interconnected biogeochemical processes in an aquifer system.</title>
        <authorList>
            <person name="Anantharaman K."/>
            <person name="Brown C.T."/>
            <person name="Hug L.A."/>
            <person name="Sharon I."/>
            <person name="Castelle C.J."/>
            <person name="Probst A.J."/>
            <person name="Thomas B.C."/>
            <person name="Singh A."/>
            <person name="Wilkins M.J."/>
            <person name="Karaoz U."/>
            <person name="Brodie E.L."/>
            <person name="Williams K.H."/>
            <person name="Hubbard S.S."/>
            <person name="Banfield J.F."/>
        </authorList>
    </citation>
    <scope>NUCLEOTIDE SEQUENCE [LARGE SCALE GENOMIC DNA]</scope>
</reference>
<sequence length="354" mass="39118">MNKIKFDWFLVLPALFLIALSLTVLRSIAPQIFITQLYFVLVSITAFLIVSSLDQELIFSLHAPFYFLLLLLTISTSVFGFISRGAQRWISLGPITIQPSEILKPFMLISLAAVSVTQSSRKMLWLVLIGLVPITTVFLQPDLGTTLVMLVGWASIAAARFSFKFFISITLIALLAAVPFYQFFLHDYQKERIATFINPYHDPLGSGYHVIQSVIAVGSGQFLGRGLGHGTQTQLRFLPEHHTDFIFASLSEELGFVGSFFCLVLYAILYWRIYIISQRTTSPKASLFCLSSLALLSFQTFVNIAMNLGVAPITGITLPLLSSGGSSLLSVAIILGLINSISRNSKSEPIIVIH</sequence>
<dbReference type="AlphaFoldDB" id="A0A1F4ZUD8"/>
<feature type="transmembrane region" description="Helical" evidence="6">
    <location>
        <begin position="254"/>
        <end position="275"/>
    </location>
</feature>
<dbReference type="Proteomes" id="UP000176424">
    <property type="component" value="Unassembled WGS sequence"/>
</dbReference>
<dbReference type="InterPro" id="IPR018365">
    <property type="entry name" value="Cell_cycle_FtsW-rel_CS"/>
</dbReference>
<feature type="transmembrane region" description="Helical" evidence="6">
    <location>
        <begin position="165"/>
        <end position="184"/>
    </location>
</feature>
<dbReference type="GO" id="GO:0008360">
    <property type="term" value="P:regulation of cell shape"/>
    <property type="evidence" value="ECO:0007669"/>
    <property type="project" value="UniProtKB-KW"/>
</dbReference>